<dbReference type="GO" id="GO:0006629">
    <property type="term" value="P:lipid metabolic process"/>
    <property type="evidence" value="ECO:0007669"/>
    <property type="project" value="InterPro"/>
</dbReference>
<dbReference type="Pfam" id="PF03009">
    <property type="entry name" value="GDPD"/>
    <property type="match status" value="1"/>
</dbReference>
<sequence>MKIIAHRGASFFLPENTLLSIGNALDRGVGMVEIDVRQSRDGEIVVFHDATLDRTTNGTGMVKDKTLLELKKLYAGHGETIPTLNEVLKLVKSKLGKVSKFKDQPSIIIEIKEPGIEKEVLDIIKQEDMVKKVIVASFYHHVSSNLKLMEEKLKTGIIFIAQPIHPEKMALDARAEYMLPFHDYLSEKMVETAHEHDMMIYTGVVDTLVDMKFVLKMGVDGMVTNRLLGGKSTYK</sequence>
<dbReference type="InterPro" id="IPR017946">
    <property type="entry name" value="PLC-like_Pdiesterase_TIM-brl"/>
</dbReference>
<dbReference type="PANTHER" id="PTHR46211:SF14">
    <property type="entry name" value="GLYCEROPHOSPHODIESTER PHOSPHODIESTERASE"/>
    <property type="match status" value="1"/>
</dbReference>
<dbReference type="Proteomes" id="UP000232806">
    <property type="component" value="Chromosome"/>
</dbReference>
<dbReference type="SUPFAM" id="SSF51695">
    <property type="entry name" value="PLC-like phosphodiesterases"/>
    <property type="match status" value="1"/>
</dbReference>
<dbReference type="InterPro" id="IPR030395">
    <property type="entry name" value="GP_PDE_dom"/>
</dbReference>
<dbReference type="Gene3D" id="3.20.20.190">
    <property type="entry name" value="Phosphatidylinositol (PI) phosphodiesterase"/>
    <property type="match status" value="1"/>
</dbReference>
<dbReference type="AlphaFoldDB" id="A0A2H4VCJ5"/>
<evidence type="ECO:0000313" key="3">
    <source>
        <dbReference type="Proteomes" id="UP000232806"/>
    </source>
</evidence>
<dbReference type="OrthoDB" id="19020at2157"/>
<dbReference type="RefSeq" id="WP_100905781.1">
    <property type="nucleotide sequence ID" value="NZ_CP017766.1"/>
</dbReference>
<dbReference type="PROSITE" id="PS50007">
    <property type="entry name" value="PIPLC_X_DOMAIN"/>
    <property type="match status" value="1"/>
</dbReference>
<gene>
    <name evidence="2" type="ORF">BK007_07185</name>
</gene>
<organism evidence="2 3">
    <name type="scientific">Methanobacterium subterraneum</name>
    <dbReference type="NCBI Taxonomy" id="59277"/>
    <lineage>
        <taxon>Archaea</taxon>
        <taxon>Methanobacteriati</taxon>
        <taxon>Methanobacteriota</taxon>
        <taxon>Methanomada group</taxon>
        <taxon>Methanobacteria</taxon>
        <taxon>Methanobacteriales</taxon>
        <taxon>Methanobacteriaceae</taxon>
        <taxon>Methanobacterium</taxon>
    </lineage>
</organism>
<evidence type="ECO:0000259" key="1">
    <source>
        <dbReference type="PROSITE" id="PS51704"/>
    </source>
</evidence>
<proteinExistence type="predicted"/>
<feature type="domain" description="GP-PDE" evidence="1">
    <location>
        <begin position="1"/>
        <end position="234"/>
    </location>
</feature>
<dbReference type="GO" id="GO:0008081">
    <property type="term" value="F:phosphoric diester hydrolase activity"/>
    <property type="evidence" value="ECO:0007669"/>
    <property type="project" value="InterPro"/>
</dbReference>
<dbReference type="PANTHER" id="PTHR46211">
    <property type="entry name" value="GLYCEROPHOSPHORYL DIESTER PHOSPHODIESTERASE"/>
    <property type="match status" value="1"/>
</dbReference>
<reference evidence="2 3" key="1">
    <citation type="submission" date="2016-10" db="EMBL/GenBank/DDBJ databases">
        <title>Comparative genomics between deep and shallow subseafloor isolates.</title>
        <authorList>
            <person name="Ishii S."/>
            <person name="Miller J.R."/>
            <person name="Sutton G."/>
            <person name="Suzuki S."/>
            <person name="Methe B."/>
            <person name="Inagaki F."/>
            <person name="Imachi H."/>
        </authorList>
    </citation>
    <scope>NUCLEOTIDE SEQUENCE [LARGE SCALE GENOMIC DNA]</scope>
    <source>
        <strain evidence="2 3">MO-MB1</strain>
    </source>
</reference>
<name>A0A2H4VCJ5_9EURY</name>
<dbReference type="PROSITE" id="PS51704">
    <property type="entry name" value="GP_PDE"/>
    <property type="match status" value="1"/>
</dbReference>
<protein>
    <recommendedName>
        <fullName evidence="1">GP-PDE domain-containing protein</fullName>
    </recommendedName>
</protein>
<dbReference type="EMBL" id="CP017766">
    <property type="protein sequence ID" value="AUB55802.1"/>
    <property type="molecule type" value="Genomic_DNA"/>
</dbReference>
<dbReference type="GeneID" id="35121367"/>
<accession>A0A2H4VCJ5</accession>
<evidence type="ECO:0000313" key="2">
    <source>
        <dbReference type="EMBL" id="AUB55802.1"/>
    </source>
</evidence>